<accession>A0A1B7SGW9</accession>
<dbReference type="RefSeq" id="XP_018210683.1">
    <property type="nucleotide sequence ID" value="XM_018357493.1"/>
</dbReference>
<name>A0A1B7SGW9_9ASCO</name>
<reference evidence="5" key="1">
    <citation type="journal article" date="2021" name="Open Biol.">
        <title>Shared evolutionary footprints suggest mitochondrial oxidative damage underlies multiple complex I losses in fungi.</title>
        <authorList>
            <person name="Schikora-Tamarit M.A."/>
            <person name="Marcet-Houben M."/>
            <person name="Nosek J."/>
            <person name="Gabaldon T."/>
        </authorList>
    </citation>
    <scope>NUCLEOTIDE SEQUENCE</scope>
    <source>
        <strain evidence="5">NCAIM Y.01608</strain>
    </source>
</reference>
<keyword evidence="4" id="KW-0906">Nuclear pore complex</keyword>
<gene>
    <name evidence="5" type="ORF">OGATHE_001984</name>
</gene>
<dbReference type="GO" id="GO:0000055">
    <property type="term" value="P:ribosomal large subunit export from nucleus"/>
    <property type="evidence" value="ECO:0007669"/>
    <property type="project" value="EnsemblFungi"/>
</dbReference>
<dbReference type="OrthoDB" id="1918363at2759"/>
<comment type="similarity">
    <text evidence="2 4">Belongs to the nucleoporin interacting component (NIC) family.</text>
</comment>
<comment type="caution">
    <text evidence="5">The sequence shown here is derived from an EMBL/GenBank/DDBJ whole genome shotgun (WGS) entry which is preliminary data.</text>
</comment>
<protein>
    <recommendedName>
        <fullName evidence="4">Nuclear pore protein</fullName>
    </recommendedName>
</protein>
<dbReference type="Proteomes" id="UP000788993">
    <property type="component" value="Unassembled WGS sequence"/>
</dbReference>
<dbReference type="Pfam" id="PF04097">
    <property type="entry name" value="Nic96"/>
    <property type="match status" value="1"/>
</dbReference>
<comment type="subcellular location">
    <subcellularLocation>
        <location evidence="1">Nucleus envelope</location>
    </subcellularLocation>
    <subcellularLocation>
        <location evidence="4">Nucleus</location>
        <location evidence="4">Nuclear pore complex</location>
    </subcellularLocation>
</comment>
<keyword evidence="6" id="KW-1185">Reference proteome</keyword>
<keyword evidence="4" id="KW-0813">Transport</keyword>
<sequence>MVQSSLPGAKPANETKPSTSLKELLEASRSLPKRLNDVGTIHLGLNEIKRKAYELRKYNKSDKDVNPYTKAHYLLVGSGFTIEEIQSELDSIDLRQLDPSHVTNVVDMGDIDSYINSRKDENILTAIEQSLSAAARDFDTYVSKNITIDWAQRKKELQNSLSTLLKRTEPSSDLSSSPEKKAKTAGVSFEKQLIWNSTKHKHILSSKLEFTDVKAPEPKASNPNLSYGLRQKFELYAQVIYELNDARQQGQSYPLATVFADLSKQEVSPKSKQLHETWLILRDFCETEEAKSGQILERRFAKGHCSDSLTAFESLSLRKRIVTRSRNYLETQFLDYINELYFKSDMAAQDNKIVDSVTKVQNFLELTLKGKNKEWKVPNLYFVNGNPIWATLFYLLRAGCLDEAVQLVTQSTDSFQKLERSFPMYLRSYCQSTDRKLSRELQGRILNEFNQYFKHFNKEIDPFKYAVYKLIGRCDLSKKNLPSVTLSIEDWIWFHLSLIQEEELDEDELVREFYTLNDFQKSVLQYGADSFNASANNPMYLQTLVLTGLYEVAVKYLFEKSEIDAVHLAITLAYYGLLRVPDDKIEQEDKLLTVDSRGFGSISYARLLGYFTSSFKFSDPRVAAEYLFCICLCDGLEPALKEAQITLGRNAIKELVLETREFVILLGKIDKDGTRSPGIIEQRKKLLYLDDKESYLHNIAEQAAVKADEEGRPFDCILLYQLSEEYDMVIDLVNRVLAEFLISIDLKTPIDDILAQELIQGETNIVKLAQRLMQIYSASPSILEKVSLKQRETCTALLDMVEIRREFTTTNPDFAGILLKIEKLNVIPCSATMELEKIRAKAQELKTISEAITKNVPNLLVIEMSCIAQLFYELSQGYDSNVLKLSQINTQNASKEDKLVSLRQMSRNCMIYAGMVQYKMPREVYTTLINLEVNM</sequence>
<dbReference type="GO" id="GO:0044615">
    <property type="term" value="C:nuclear pore nuclear basket"/>
    <property type="evidence" value="ECO:0007669"/>
    <property type="project" value="EnsemblFungi"/>
</dbReference>
<dbReference type="GO" id="GO:0016973">
    <property type="term" value="P:poly(A)+ mRNA export from nucleus"/>
    <property type="evidence" value="ECO:0007669"/>
    <property type="project" value="TreeGrafter"/>
</dbReference>
<dbReference type="PANTHER" id="PTHR11225">
    <property type="entry name" value="NUCLEAR PORE COMPLEX PROTEIN NUP93 NUCLEOPORIN NUP93 DEAD EYE PROTEIN"/>
    <property type="match status" value="1"/>
</dbReference>
<reference evidence="5" key="2">
    <citation type="submission" date="2021-01" db="EMBL/GenBank/DDBJ databases">
        <authorList>
            <person name="Schikora-Tamarit M.A."/>
        </authorList>
    </citation>
    <scope>NUCLEOTIDE SEQUENCE</scope>
    <source>
        <strain evidence="5">NCAIM Y.01608</strain>
    </source>
</reference>
<proteinExistence type="inferred from homology"/>
<keyword evidence="4" id="KW-0509">mRNA transport</keyword>
<organism evidence="5 6">
    <name type="scientific">Ogataea polymorpha</name>
    <dbReference type="NCBI Taxonomy" id="460523"/>
    <lineage>
        <taxon>Eukaryota</taxon>
        <taxon>Fungi</taxon>
        <taxon>Dikarya</taxon>
        <taxon>Ascomycota</taxon>
        <taxon>Saccharomycotina</taxon>
        <taxon>Pichiomycetes</taxon>
        <taxon>Pichiales</taxon>
        <taxon>Pichiaceae</taxon>
        <taxon>Ogataea</taxon>
    </lineage>
</organism>
<dbReference type="GO" id="GO:0006606">
    <property type="term" value="P:protein import into nucleus"/>
    <property type="evidence" value="ECO:0007669"/>
    <property type="project" value="EnsemblFungi"/>
</dbReference>
<dbReference type="AlphaFoldDB" id="A0A1B7SGW9"/>
<evidence type="ECO:0000256" key="2">
    <source>
        <dbReference type="ARBA" id="ARBA00010186"/>
    </source>
</evidence>
<keyword evidence="4" id="KW-0653">Protein transport</keyword>
<dbReference type="GO" id="GO:0006999">
    <property type="term" value="P:nuclear pore organization"/>
    <property type="evidence" value="ECO:0007669"/>
    <property type="project" value="EnsemblFungi"/>
</dbReference>
<keyword evidence="4" id="KW-0811">Translocation</keyword>
<dbReference type="InterPro" id="IPR007231">
    <property type="entry name" value="Nucleoporin_int_Nup93/Nic96"/>
</dbReference>
<dbReference type="EMBL" id="JAEUBD010000526">
    <property type="protein sequence ID" value="KAH3674004.1"/>
    <property type="molecule type" value="Genomic_DNA"/>
</dbReference>
<evidence type="ECO:0000256" key="1">
    <source>
        <dbReference type="ARBA" id="ARBA00004259"/>
    </source>
</evidence>
<keyword evidence="3 4" id="KW-0539">Nucleus</keyword>
<evidence type="ECO:0000256" key="4">
    <source>
        <dbReference type="RuleBase" id="RU364035"/>
    </source>
</evidence>
<evidence type="ECO:0000313" key="5">
    <source>
        <dbReference type="EMBL" id="KAH3674004.1"/>
    </source>
</evidence>
<dbReference type="GO" id="GO:0017056">
    <property type="term" value="F:structural constituent of nuclear pore"/>
    <property type="evidence" value="ECO:0007669"/>
    <property type="project" value="EnsemblFungi"/>
</dbReference>
<evidence type="ECO:0000313" key="6">
    <source>
        <dbReference type="Proteomes" id="UP000788993"/>
    </source>
</evidence>
<dbReference type="PANTHER" id="PTHR11225:SF4">
    <property type="entry name" value="NUCLEAR PORE COMPLEX PROTEIN NUP93"/>
    <property type="match status" value="1"/>
</dbReference>
<keyword evidence="4" id="KW-0472">Membrane</keyword>
<evidence type="ECO:0000256" key="3">
    <source>
        <dbReference type="ARBA" id="ARBA00023242"/>
    </source>
</evidence>
<dbReference type="GO" id="GO:0044612">
    <property type="term" value="C:nuclear pore linkers"/>
    <property type="evidence" value="ECO:0007669"/>
    <property type="project" value="EnsemblFungi"/>
</dbReference>